<accession>A0ABQ5HU01</accession>
<proteinExistence type="predicted"/>
<name>A0ABQ5HU01_9ASTR</name>
<evidence type="ECO:0000313" key="1">
    <source>
        <dbReference type="EMBL" id="GJT90956.1"/>
    </source>
</evidence>
<sequence length="75" mass="7916">MASGDSQWDANNTLSKLLFRDTCEGDVLGLLDSGGAHNFAQPNAGTGSEVVAGLSKEFQEVDMVDALSRVVEQKS</sequence>
<keyword evidence="2" id="KW-1185">Reference proteome</keyword>
<comment type="caution">
    <text evidence="1">The sequence shown here is derived from an EMBL/GenBank/DDBJ whole genome shotgun (WGS) entry which is preliminary data.</text>
</comment>
<reference evidence="1" key="2">
    <citation type="submission" date="2022-01" db="EMBL/GenBank/DDBJ databases">
        <authorList>
            <person name="Yamashiro T."/>
            <person name="Shiraishi A."/>
            <person name="Satake H."/>
            <person name="Nakayama K."/>
        </authorList>
    </citation>
    <scope>NUCLEOTIDE SEQUENCE</scope>
</reference>
<gene>
    <name evidence="1" type="ORF">Tco_1079801</name>
</gene>
<reference evidence="1" key="1">
    <citation type="journal article" date="2022" name="Int. J. Mol. Sci.">
        <title>Draft Genome of Tanacetum Coccineum: Genomic Comparison of Closely Related Tanacetum-Family Plants.</title>
        <authorList>
            <person name="Yamashiro T."/>
            <person name="Shiraishi A."/>
            <person name="Nakayama K."/>
            <person name="Satake H."/>
        </authorList>
    </citation>
    <scope>NUCLEOTIDE SEQUENCE</scope>
</reference>
<dbReference type="Proteomes" id="UP001151760">
    <property type="component" value="Unassembled WGS sequence"/>
</dbReference>
<organism evidence="1 2">
    <name type="scientific">Tanacetum coccineum</name>
    <dbReference type="NCBI Taxonomy" id="301880"/>
    <lineage>
        <taxon>Eukaryota</taxon>
        <taxon>Viridiplantae</taxon>
        <taxon>Streptophyta</taxon>
        <taxon>Embryophyta</taxon>
        <taxon>Tracheophyta</taxon>
        <taxon>Spermatophyta</taxon>
        <taxon>Magnoliopsida</taxon>
        <taxon>eudicotyledons</taxon>
        <taxon>Gunneridae</taxon>
        <taxon>Pentapetalae</taxon>
        <taxon>asterids</taxon>
        <taxon>campanulids</taxon>
        <taxon>Asterales</taxon>
        <taxon>Asteraceae</taxon>
        <taxon>Asteroideae</taxon>
        <taxon>Anthemideae</taxon>
        <taxon>Anthemidinae</taxon>
        <taxon>Tanacetum</taxon>
    </lineage>
</organism>
<protein>
    <submittedName>
        <fullName evidence="1">Uncharacterized protein</fullName>
    </submittedName>
</protein>
<evidence type="ECO:0000313" key="2">
    <source>
        <dbReference type="Proteomes" id="UP001151760"/>
    </source>
</evidence>
<dbReference type="EMBL" id="BQNB010019973">
    <property type="protein sequence ID" value="GJT90956.1"/>
    <property type="molecule type" value="Genomic_DNA"/>
</dbReference>